<evidence type="ECO:0000313" key="4">
    <source>
        <dbReference type="Proteomes" id="UP000318017"/>
    </source>
</evidence>
<dbReference type="InterPro" id="IPR015422">
    <property type="entry name" value="PyrdxlP-dep_Trfase_small"/>
</dbReference>
<dbReference type="InterPro" id="IPR000192">
    <property type="entry name" value="Aminotrans_V_dom"/>
</dbReference>
<feature type="domain" description="Aminotransferase class V" evidence="2">
    <location>
        <begin position="21"/>
        <end position="381"/>
    </location>
</feature>
<dbReference type="Gene3D" id="3.90.1150.10">
    <property type="entry name" value="Aspartate Aminotransferase, domain 1"/>
    <property type="match status" value="1"/>
</dbReference>
<dbReference type="InterPro" id="IPR015424">
    <property type="entry name" value="PyrdxlP-dep_Trfase"/>
</dbReference>
<protein>
    <submittedName>
        <fullName evidence="3">Cysteine desulfurase</fullName>
        <ecNumber evidence="3">2.8.1.7</ecNumber>
    </submittedName>
</protein>
<dbReference type="Pfam" id="PF00266">
    <property type="entry name" value="Aminotran_5"/>
    <property type="match status" value="1"/>
</dbReference>
<name>A0A518GDC1_9BACT</name>
<evidence type="ECO:0000256" key="1">
    <source>
        <dbReference type="ARBA" id="ARBA00022898"/>
    </source>
</evidence>
<organism evidence="3 4">
    <name type="scientific">Aureliella helgolandensis</name>
    <dbReference type="NCBI Taxonomy" id="2527968"/>
    <lineage>
        <taxon>Bacteria</taxon>
        <taxon>Pseudomonadati</taxon>
        <taxon>Planctomycetota</taxon>
        <taxon>Planctomycetia</taxon>
        <taxon>Pirellulales</taxon>
        <taxon>Pirellulaceae</taxon>
        <taxon>Aureliella</taxon>
    </lineage>
</organism>
<proteinExistence type="predicted"/>
<dbReference type="Proteomes" id="UP000318017">
    <property type="component" value="Chromosome"/>
</dbReference>
<dbReference type="InterPro" id="IPR015421">
    <property type="entry name" value="PyrdxlP-dep_Trfase_major"/>
</dbReference>
<dbReference type="Gene3D" id="3.40.640.10">
    <property type="entry name" value="Type I PLP-dependent aspartate aminotransferase-like (Major domain)"/>
    <property type="match status" value="1"/>
</dbReference>
<keyword evidence="3" id="KW-0808">Transferase</keyword>
<evidence type="ECO:0000259" key="2">
    <source>
        <dbReference type="Pfam" id="PF00266"/>
    </source>
</evidence>
<dbReference type="EMBL" id="CP036298">
    <property type="protein sequence ID" value="QDV26558.1"/>
    <property type="molecule type" value="Genomic_DNA"/>
</dbReference>
<dbReference type="PANTHER" id="PTHR43586">
    <property type="entry name" value="CYSTEINE DESULFURASE"/>
    <property type="match status" value="1"/>
</dbReference>
<accession>A0A518GDC1</accession>
<dbReference type="PANTHER" id="PTHR43586:SF15">
    <property type="entry name" value="BLR3095 PROTEIN"/>
    <property type="match status" value="1"/>
</dbReference>
<keyword evidence="1" id="KW-0663">Pyridoxal phosphate</keyword>
<dbReference type="RefSeq" id="WP_145082763.1">
    <property type="nucleotide sequence ID" value="NZ_CP036298.1"/>
</dbReference>
<dbReference type="AlphaFoldDB" id="A0A518GDC1"/>
<evidence type="ECO:0000313" key="3">
    <source>
        <dbReference type="EMBL" id="QDV26558.1"/>
    </source>
</evidence>
<dbReference type="EC" id="2.8.1.7" evidence="3"/>
<sequence length="394" mass="42246">MAQDVRQQLRSHMPVTAKYAYFDHAAVGPLPTEAAQAIQDYAQTASQHGDVHWLDWSAGVQNLRQQAASLLNASPDEITLVNNTTGGLNLIAEALPWQPGDNVVVPANEFPSNYLPWKNLERLGVELRAIPVPPSGEISLKSVSDTMDSRTRLLAISWVGFSSGYRLDVGSMVELAHARDCLVMLDAIQGLGAFPIDVQETQIDFVCADGHKWMLGPEGAGLLYIRAAHLERLRPMGLGWGSLAAGAFEPGSAKLKTTAARYEGGSANMPGLLGFGGSLGLLCRLGCHLRESPIAQAILENVQQLEGKLLSAGFELSLPTRSDQRSGIVGITWGASAPVPESTLIAARQMGLEQGVVTSVRGGRLRASTHAYNDIQDIDRLVDVLKAARKKLSS</sequence>
<keyword evidence="4" id="KW-1185">Reference proteome</keyword>
<dbReference type="KEGG" id="ahel:Q31a_49320"/>
<dbReference type="SUPFAM" id="SSF53383">
    <property type="entry name" value="PLP-dependent transferases"/>
    <property type="match status" value="1"/>
</dbReference>
<dbReference type="GO" id="GO:0031071">
    <property type="term" value="F:cysteine desulfurase activity"/>
    <property type="evidence" value="ECO:0007669"/>
    <property type="project" value="UniProtKB-EC"/>
</dbReference>
<reference evidence="3 4" key="1">
    <citation type="submission" date="2019-02" db="EMBL/GenBank/DDBJ databases">
        <title>Deep-cultivation of Planctomycetes and their phenomic and genomic characterization uncovers novel biology.</title>
        <authorList>
            <person name="Wiegand S."/>
            <person name="Jogler M."/>
            <person name="Boedeker C."/>
            <person name="Pinto D."/>
            <person name="Vollmers J."/>
            <person name="Rivas-Marin E."/>
            <person name="Kohn T."/>
            <person name="Peeters S.H."/>
            <person name="Heuer A."/>
            <person name="Rast P."/>
            <person name="Oberbeckmann S."/>
            <person name="Bunk B."/>
            <person name="Jeske O."/>
            <person name="Meyerdierks A."/>
            <person name="Storesund J.E."/>
            <person name="Kallscheuer N."/>
            <person name="Luecker S."/>
            <person name="Lage O.M."/>
            <person name="Pohl T."/>
            <person name="Merkel B.J."/>
            <person name="Hornburger P."/>
            <person name="Mueller R.-W."/>
            <person name="Bruemmer F."/>
            <person name="Labrenz M."/>
            <person name="Spormann A.M."/>
            <person name="Op den Camp H."/>
            <person name="Overmann J."/>
            <person name="Amann R."/>
            <person name="Jetten M.S.M."/>
            <person name="Mascher T."/>
            <person name="Medema M.H."/>
            <person name="Devos D.P."/>
            <person name="Kaster A.-K."/>
            <person name="Ovreas L."/>
            <person name="Rohde M."/>
            <person name="Galperin M.Y."/>
            <person name="Jogler C."/>
        </authorList>
    </citation>
    <scope>NUCLEOTIDE SEQUENCE [LARGE SCALE GENOMIC DNA]</scope>
    <source>
        <strain evidence="3 4">Q31a</strain>
    </source>
</reference>
<dbReference type="OrthoDB" id="9804366at2"/>
<gene>
    <name evidence="3" type="primary">sufS_2</name>
    <name evidence="3" type="ORF">Q31a_49320</name>
</gene>